<accession>A0AA89AS32</accession>
<dbReference type="FunFam" id="1.25.40.10:FF:000801">
    <property type="entry name" value="Pentatricopeptide repeat-containing protein"/>
    <property type="match status" value="1"/>
</dbReference>
<dbReference type="PANTHER" id="PTHR47928:SF207">
    <property type="entry name" value="PENTATRICOPEPTIDE REPEAT-CONTAINING PROTEIN"/>
    <property type="match status" value="1"/>
</dbReference>
<dbReference type="EMBL" id="JAVXUP010001332">
    <property type="protein sequence ID" value="KAK3012960.1"/>
    <property type="molecule type" value="Genomic_DNA"/>
</dbReference>
<name>A0AA89AS32_9ASTE</name>
<keyword evidence="4" id="KW-1185">Reference proteome</keyword>
<dbReference type="PANTHER" id="PTHR47928">
    <property type="entry name" value="REPEAT-CONTAINING PROTEIN, PUTATIVE-RELATED"/>
    <property type="match status" value="1"/>
</dbReference>
<dbReference type="InterPro" id="IPR002885">
    <property type="entry name" value="PPR_rpt"/>
</dbReference>
<evidence type="ECO:0000313" key="4">
    <source>
        <dbReference type="Proteomes" id="UP001188597"/>
    </source>
</evidence>
<feature type="repeat" description="PPR" evidence="2">
    <location>
        <begin position="172"/>
        <end position="202"/>
    </location>
</feature>
<dbReference type="InterPro" id="IPR011990">
    <property type="entry name" value="TPR-like_helical_dom_sf"/>
</dbReference>
<dbReference type="Pfam" id="PF01535">
    <property type="entry name" value="PPR"/>
    <property type="match status" value="4"/>
</dbReference>
<dbReference type="Gene3D" id="1.25.40.10">
    <property type="entry name" value="Tetratricopeptide repeat domain"/>
    <property type="match status" value="3"/>
</dbReference>
<dbReference type="FunFam" id="1.25.40.10:FF:000396">
    <property type="entry name" value="Pentatricopeptide repeat-containing protein At2g36730"/>
    <property type="match status" value="1"/>
</dbReference>
<evidence type="ECO:0000256" key="2">
    <source>
        <dbReference type="PROSITE-ProRule" id="PRU00708"/>
    </source>
</evidence>
<dbReference type="Proteomes" id="UP001188597">
    <property type="component" value="Unassembled WGS sequence"/>
</dbReference>
<comment type="caution">
    <text evidence="3">The sequence shown here is derived from an EMBL/GenBank/DDBJ whole genome shotgun (WGS) entry which is preliminary data.</text>
</comment>
<dbReference type="NCBIfam" id="TIGR00756">
    <property type="entry name" value="PPR"/>
    <property type="match status" value="4"/>
</dbReference>
<gene>
    <name evidence="3" type="ORF">RJ639_008997</name>
</gene>
<dbReference type="AlphaFoldDB" id="A0AA89AS32"/>
<reference evidence="3" key="1">
    <citation type="submission" date="2022-12" db="EMBL/GenBank/DDBJ databases">
        <title>Draft genome assemblies for two species of Escallonia (Escalloniales).</title>
        <authorList>
            <person name="Chanderbali A."/>
            <person name="Dervinis C."/>
            <person name="Anghel I."/>
            <person name="Soltis D."/>
            <person name="Soltis P."/>
            <person name="Zapata F."/>
        </authorList>
    </citation>
    <scope>NUCLEOTIDE SEQUENCE</scope>
    <source>
        <strain evidence="3">UCBG64.0493</strain>
        <tissue evidence="3">Leaf</tissue>
    </source>
</reference>
<protein>
    <recommendedName>
        <fullName evidence="5">Pentatricopeptide repeat-containing protein</fullName>
    </recommendedName>
</protein>
<dbReference type="PROSITE" id="PS51375">
    <property type="entry name" value="PPR"/>
    <property type="match status" value="4"/>
</dbReference>
<sequence length="359" mass="40057">MRFTKPLQAQISAATTNGYAALQTITKPNGLDYAAVGRLIQHCTDRRLLLQGKQLHARLVLSATAPDNFLASKLITLYSKTKQLRDAHQVFDEIPHRNTFSWNALLIGYSSQNRHLETLKLFSTFLSSLSALAKPDNFTITCVLKALSSLLPDAKLAEMIHSFVKKNGFVSDVFVVNPLVTCYCRCDDIVSARNLFDEMPDRDIVSWNSMIGGYSQGGFYEDCKALFRDMLRLENVRPDEVTVVSVLQACAQPNDLVLGMDVHQFVVESKIEMDLTVCNTLISLYAKSGSIDYARDLFEEMSERDEVTYSAIISGYMANGFVDKAMDLFCKMEKPALSAWNAVISGNLDIDDIKTEIIG</sequence>
<dbReference type="InterPro" id="IPR050421">
    <property type="entry name" value="PPR"/>
</dbReference>
<evidence type="ECO:0000256" key="1">
    <source>
        <dbReference type="ARBA" id="ARBA00022737"/>
    </source>
</evidence>
<dbReference type="Pfam" id="PF13041">
    <property type="entry name" value="PPR_2"/>
    <property type="match status" value="1"/>
</dbReference>
<feature type="repeat" description="PPR" evidence="2">
    <location>
        <begin position="203"/>
        <end position="238"/>
    </location>
</feature>
<feature type="repeat" description="PPR" evidence="2">
    <location>
        <begin position="305"/>
        <end position="339"/>
    </location>
</feature>
<evidence type="ECO:0008006" key="5">
    <source>
        <dbReference type="Google" id="ProtNLM"/>
    </source>
</evidence>
<feature type="repeat" description="PPR" evidence="2">
    <location>
        <begin position="274"/>
        <end position="304"/>
    </location>
</feature>
<evidence type="ECO:0000313" key="3">
    <source>
        <dbReference type="EMBL" id="KAK3012960.1"/>
    </source>
</evidence>
<proteinExistence type="predicted"/>
<keyword evidence="1" id="KW-0677">Repeat</keyword>
<organism evidence="3 4">
    <name type="scientific">Escallonia herrerae</name>
    <dbReference type="NCBI Taxonomy" id="1293975"/>
    <lineage>
        <taxon>Eukaryota</taxon>
        <taxon>Viridiplantae</taxon>
        <taxon>Streptophyta</taxon>
        <taxon>Embryophyta</taxon>
        <taxon>Tracheophyta</taxon>
        <taxon>Spermatophyta</taxon>
        <taxon>Magnoliopsida</taxon>
        <taxon>eudicotyledons</taxon>
        <taxon>Gunneridae</taxon>
        <taxon>Pentapetalae</taxon>
        <taxon>asterids</taxon>
        <taxon>campanulids</taxon>
        <taxon>Escalloniales</taxon>
        <taxon>Escalloniaceae</taxon>
        <taxon>Escallonia</taxon>
    </lineage>
</organism>